<evidence type="ECO:0000313" key="2">
    <source>
        <dbReference type="EMBL" id="VDL84171.1"/>
    </source>
</evidence>
<proteinExistence type="predicted"/>
<accession>A0A0N4YT61</accession>
<dbReference type="EMBL" id="UYSL01025136">
    <property type="protein sequence ID" value="VDL84171.1"/>
    <property type="molecule type" value="Genomic_DNA"/>
</dbReference>
<organism evidence="4">
    <name type="scientific">Nippostrongylus brasiliensis</name>
    <name type="common">Rat hookworm</name>
    <dbReference type="NCBI Taxonomy" id="27835"/>
    <lineage>
        <taxon>Eukaryota</taxon>
        <taxon>Metazoa</taxon>
        <taxon>Ecdysozoa</taxon>
        <taxon>Nematoda</taxon>
        <taxon>Chromadorea</taxon>
        <taxon>Rhabditida</taxon>
        <taxon>Rhabditina</taxon>
        <taxon>Rhabditomorpha</taxon>
        <taxon>Strongyloidea</taxon>
        <taxon>Heligmosomidae</taxon>
        <taxon>Nippostrongylus</taxon>
    </lineage>
</organism>
<evidence type="ECO:0000313" key="3">
    <source>
        <dbReference type="Proteomes" id="UP000271162"/>
    </source>
</evidence>
<keyword evidence="3" id="KW-1185">Reference proteome</keyword>
<reference evidence="4" key="1">
    <citation type="submission" date="2017-02" db="UniProtKB">
        <authorList>
            <consortium name="WormBaseParasite"/>
        </authorList>
    </citation>
    <scope>IDENTIFICATION</scope>
</reference>
<feature type="region of interest" description="Disordered" evidence="1">
    <location>
        <begin position="43"/>
        <end position="71"/>
    </location>
</feature>
<sequence length="71" mass="7877">MRENITNIWKKKMIAIDATGSGEHDGNTLKDYKAVGVERVEISRSAASTPTERLKDGEDDEMPGKEEIALE</sequence>
<feature type="compositionally biased region" description="Basic and acidic residues" evidence="1">
    <location>
        <begin position="52"/>
        <end position="71"/>
    </location>
</feature>
<dbReference type="WBParaSite" id="NBR_0002043301-mRNA-1">
    <property type="protein sequence ID" value="NBR_0002043301-mRNA-1"/>
    <property type="gene ID" value="NBR_0002043301"/>
</dbReference>
<protein>
    <submittedName>
        <fullName evidence="4">Transposase</fullName>
    </submittedName>
</protein>
<name>A0A0N4YT61_NIPBR</name>
<gene>
    <name evidence="2" type="ORF">NBR_LOCUS20434</name>
</gene>
<dbReference type="AlphaFoldDB" id="A0A0N4YT61"/>
<evidence type="ECO:0000313" key="4">
    <source>
        <dbReference type="WBParaSite" id="NBR_0002043301-mRNA-1"/>
    </source>
</evidence>
<evidence type="ECO:0000256" key="1">
    <source>
        <dbReference type="SAM" id="MobiDB-lite"/>
    </source>
</evidence>
<dbReference type="Proteomes" id="UP000271162">
    <property type="component" value="Unassembled WGS sequence"/>
</dbReference>
<reference evidence="2 3" key="2">
    <citation type="submission" date="2018-11" db="EMBL/GenBank/DDBJ databases">
        <authorList>
            <consortium name="Pathogen Informatics"/>
        </authorList>
    </citation>
    <scope>NUCLEOTIDE SEQUENCE [LARGE SCALE GENOMIC DNA]</scope>
</reference>